<sequence>MPNPTPRTTGETNPSAPMGVRCARCHRYLLGSPARRTLTGRWRHESCAHLPEPTRAEFDQLADTLMTSHPWPRARTLSDELASVLEELGELRSVRATAAQVPRQAGPPDLETVDLEREHELARRGEQLHEAITSEREWKADRLATEWAAGQ</sequence>
<gene>
    <name evidence="1" type="ORF">J2S63_002101</name>
</gene>
<keyword evidence="2" id="KW-1185">Reference proteome</keyword>
<accession>A0ABU2BWT0</accession>
<dbReference type="Proteomes" id="UP001183648">
    <property type="component" value="Unassembled WGS sequence"/>
</dbReference>
<dbReference type="RefSeq" id="WP_310301854.1">
    <property type="nucleotide sequence ID" value="NZ_BAAAPS010000008.1"/>
</dbReference>
<comment type="caution">
    <text evidence="1">The sequence shown here is derived from an EMBL/GenBank/DDBJ whole genome shotgun (WGS) entry which is preliminary data.</text>
</comment>
<evidence type="ECO:0000313" key="1">
    <source>
        <dbReference type="EMBL" id="MDR7362548.1"/>
    </source>
</evidence>
<proteinExistence type="predicted"/>
<dbReference type="EMBL" id="JAVDYG010000001">
    <property type="protein sequence ID" value="MDR7362548.1"/>
    <property type="molecule type" value="Genomic_DNA"/>
</dbReference>
<protein>
    <recommendedName>
        <fullName evidence="3">Recombinase zinc beta ribbon domain-containing protein</fullName>
    </recommendedName>
</protein>
<organism evidence="1 2">
    <name type="scientific">Nocardioides marmoribigeumensis</name>
    <dbReference type="NCBI Taxonomy" id="433649"/>
    <lineage>
        <taxon>Bacteria</taxon>
        <taxon>Bacillati</taxon>
        <taxon>Actinomycetota</taxon>
        <taxon>Actinomycetes</taxon>
        <taxon>Propionibacteriales</taxon>
        <taxon>Nocardioidaceae</taxon>
        <taxon>Nocardioides</taxon>
    </lineage>
</organism>
<evidence type="ECO:0008006" key="3">
    <source>
        <dbReference type="Google" id="ProtNLM"/>
    </source>
</evidence>
<evidence type="ECO:0000313" key="2">
    <source>
        <dbReference type="Proteomes" id="UP001183648"/>
    </source>
</evidence>
<name>A0ABU2BWT0_9ACTN</name>
<reference evidence="1 2" key="1">
    <citation type="submission" date="2023-07" db="EMBL/GenBank/DDBJ databases">
        <title>Sequencing the genomes of 1000 actinobacteria strains.</title>
        <authorList>
            <person name="Klenk H.-P."/>
        </authorList>
    </citation>
    <scope>NUCLEOTIDE SEQUENCE [LARGE SCALE GENOMIC DNA]</scope>
    <source>
        <strain evidence="1 2">DSM 19426</strain>
    </source>
</reference>